<proteinExistence type="inferred from homology"/>
<protein>
    <recommendedName>
        <fullName evidence="2">PPE domain-containing protein</fullName>
    </recommendedName>
</protein>
<dbReference type="OrthoDB" id="5190013at2"/>
<dbReference type="EMBL" id="MAEM01000376">
    <property type="protein sequence ID" value="OBS00244.1"/>
    <property type="molecule type" value="Genomic_DNA"/>
</dbReference>
<dbReference type="Proteomes" id="UP000193928">
    <property type="component" value="Unassembled WGS sequence"/>
</dbReference>
<keyword evidence="6" id="KW-1185">Reference proteome</keyword>
<dbReference type="Proteomes" id="UP000093757">
    <property type="component" value="Unassembled WGS sequence"/>
</dbReference>
<comment type="similarity">
    <text evidence="1">Belongs to the mycobacterial PPE family.</text>
</comment>
<evidence type="ECO:0000313" key="4">
    <source>
        <dbReference type="EMBL" id="ORV66921.1"/>
    </source>
</evidence>
<dbReference type="Gene3D" id="1.20.1260.20">
    <property type="entry name" value="PPE superfamily"/>
    <property type="match status" value="1"/>
</dbReference>
<dbReference type="AlphaFoldDB" id="A0A1A6BDC0"/>
<evidence type="ECO:0000313" key="3">
    <source>
        <dbReference type="EMBL" id="OBS00244.1"/>
    </source>
</evidence>
<name>A0A1A6BDC0_MYCGO</name>
<dbReference type="PANTHER" id="PTHR46766">
    <property type="entry name" value="GLUTAMINE-RICH PROTEIN 2"/>
    <property type="match status" value="1"/>
</dbReference>
<gene>
    <name evidence="3" type="ORF">A9W98_26075</name>
    <name evidence="4" type="ORF">AWC08_09325</name>
</gene>
<reference evidence="3 5" key="2">
    <citation type="submission" date="2016-06" db="EMBL/GenBank/DDBJ databases">
        <authorList>
            <person name="Kjaerup R.B."/>
            <person name="Dalgaard T.S."/>
            <person name="Juul-Madsen H.R."/>
        </authorList>
    </citation>
    <scope>NUCLEOTIDE SEQUENCE [LARGE SCALE GENOMIC DNA]</scope>
    <source>
        <strain evidence="3 5">1245752.6</strain>
    </source>
</reference>
<dbReference type="Pfam" id="PF00823">
    <property type="entry name" value="PPE"/>
    <property type="match status" value="1"/>
</dbReference>
<comment type="caution">
    <text evidence="3">The sequence shown here is derived from an EMBL/GenBank/DDBJ whole genome shotgun (WGS) entry which is preliminary data.</text>
</comment>
<dbReference type="GO" id="GO:0052572">
    <property type="term" value="P:response to host immune response"/>
    <property type="evidence" value="ECO:0007669"/>
    <property type="project" value="TreeGrafter"/>
</dbReference>
<dbReference type="InterPro" id="IPR000030">
    <property type="entry name" value="PPE_dom"/>
</dbReference>
<dbReference type="RefSeq" id="WP_065135409.1">
    <property type="nucleotide sequence ID" value="NZ_JACKSU010000120.1"/>
</dbReference>
<evidence type="ECO:0000313" key="6">
    <source>
        <dbReference type="Proteomes" id="UP000193928"/>
    </source>
</evidence>
<dbReference type="SUPFAM" id="SSF140459">
    <property type="entry name" value="PE/PPE dimer-like"/>
    <property type="match status" value="1"/>
</dbReference>
<organism evidence="3 5">
    <name type="scientific">Mycobacterium gordonae</name>
    <dbReference type="NCBI Taxonomy" id="1778"/>
    <lineage>
        <taxon>Bacteria</taxon>
        <taxon>Bacillati</taxon>
        <taxon>Actinomycetota</taxon>
        <taxon>Actinomycetes</taxon>
        <taxon>Mycobacteriales</taxon>
        <taxon>Mycobacteriaceae</taxon>
        <taxon>Mycobacterium</taxon>
    </lineage>
</organism>
<evidence type="ECO:0000259" key="2">
    <source>
        <dbReference type="Pfam" id="PF00823"/>
    </source>
</evidence>
<feature type="domain" description="PPE" evidence="2">
    <location>
        <begin position="3"/>
        <end position="165"/>
    </location>
</feature>
<evidence type="ECO:0000313" key="5">
    <source>
        <dbReference type="Proteomes" id="UP000093757"/>
    </source>
</evidence>
<accession>A0A1A6BDC0</accession>
<evidence type="ECO:0000256" key="1">
    <source>
        <dbReference type="ARBA" id="ARBA00010652"/>
    </source>
</evidence>
<dbReference type="EMBL" id="LQOY01000249">
    <property type="protein sequence ID" value="ORV66921.1"/>
    <property type="molecule type" value="Genomic_DNA"/>
</dbReference>
<sequence length="414" mass="40882">MSFLLSAPEVTSAQMYAGAGPGPMLAAAAAWDGLADELGSAFQSFRSLISDLAASAWQGNAALAMTAVALRYADWLGGAATQAGGAATGAKAVANVYELARAAVVHPVEISINRNRVVSLALSNIFGLNAPAIAAKEFEYEEMWAKDVAAMVEYHGGASAIAEQLVPWQSALKALPGQVAAAAGLETAALPPAPAATAVEYGLIAALVGLGAIATFNDGIGKVGYAVSAAIAPAAKAVTTTAASVAASANAAVAPVAKAIAATPVVAAANAAIAPIATQIATAANAVAATATGQLVATLGPVQDALAQQLATVAANPQVLNNLLQASLANPALLNQIVPLLAANPALLTTTFALLSNNPELVLSLVAQVQSNPQLAAQLFGAFAQLQASNPALAAQLLSLAQQLGAQLGIGQAA</sequence>
<dbReference type="InterPro" id="IPR038332">
    <property type="entry name" value="PPE_sf"/>
</dbReference>
<reference evidence="4 6" key="1">
    <citation type="submission" date="2016-01" db="EMBL/GenBank/DDBJ databases">
        <title>The new phylogeny of the genus Mycobacterium.</title>
        <authorList>
            <person name="Tarcisio F."/>
            <person name="Conor M."/>
            <person name="Antonella G."/>
            <person name="Elisabetta G."/>
            <person name="Giulia F.S."/>
            <person name="Sara T."/>
            <person name="Anna F."/>
            <person name="Clotilde B."/>
            <person name="Roberto B."/>
            <person name="Veronica D.S."/>
            <person name="Fabio R."/>
            <person name="Monica P."/>
            <person name="Olivier J."/>
            <person name="Enrico T."/>
            <person name="Nicola S."/>
        </authorList>
    </citation>
    <scope>NUCLEOTIDE SEQUENCE [LARGE SCALE GENOMIC DNA]</scope>
    <source>
        <strain evidence="4 6">DSM 44160</strain>
    </source>
</reference>
<dbReference type="PANTHER" id="PTHR46766:SF1">
    <property type="entry name" value="GLUTAMINE-RICH PROTEIN 2"/>
    <property type="match status" value="1"/>
</dbReference>